<keyword evidence="9" id="KW-0614">Plasmid</keyword>
<comment type="subcellular location">
    <subcellularLocation>
        <location evidence="1">Cell membrane</location>
        <topology evidence="1">Multi-pass membrane protein</topology>
    </subcellularLocation>
</comment>
<feature type="domain" description="ABC3 transporter permease C-terminal" evidence="7">
    <location>
        <begin position="273"/>
        <end position="391"/>
    </location>
</feature>
<feature type="transmembrane region" description="Helical" evidence="6">
    <location>
        <begin position="268"/>
        <end position="290"/>
    </location>
</feature>
<evidence type="ECO:0000256" key="5">
    <source>
        <dbReference type="ARBA" id="ARBA00023136"/>
    </source>
</evidence>
<gene>
    <name evidence="9" type="ORF">KM031_18395</name>
</gene>
<protein>
    <submittedName>
        <fullName evidence="9">ABC transporter permease</fullName>
    </submittedName>
</protein>
<feature type="transmembrane region" description="Helical" evidence="6">
    <location>
        <begin position="310"/>
        <end position="339"/>
    </location>
</feature>
<evidence type="ECO:0000256" key="1">
    <source>
        <dbReference type="ARBA" id="ARBA00004651"/>
    </source>
</evidence>
<feature type="transmembrane region" description="Helical" evidence="6">
    <location>
        <begin position="23"/>
        <end position="44"/>
    </location>
</feature>
<dbReference type="PANTHER" id="PTHR43738">
    <property type="entry name" value="ABC TRANSPORTER, MEMBRANE PROTEIN"/>
    <property type="match status" value="1"/>
</dbReference>
<keyword evidence="4 6" id="KW-1133">Transmembrane helix</keyword>
<dbReference type="GO" id="GO:0005886">
    <property type="term" value="C:plasma membrane"/>
    <property type="evidence" value="ECO:0007669"/>
    <property type="project" value="UniProtKB-SubCell"/>
</dbReference>
<dbReference type="RefSeq" id="WP_215505059.1">
    <property type="nucleotide sequence ID" value="NZ_CP076362.1"/>
</dbReference>
<dbReference type="InterPro" id="IPR025857">
    <property type="entry name" value="MacB_PCD"/>
</dbReference>
<feature type="domain" description="MacB-like periplasmic core" evidence="8">
    <location>
        <begin position="28"/>
        <end position="238"/>
    </location>
</feature>
<evidence type="ECO:0000259" key="8">
    <source>
        <dbReference type="Pfam" id="PF12704"/>
    </source>
</evidence>
<dbReference type="KEGG" id="gfu:KM031_18395"/>
<keyword evidence="2" id="KW-1003">Cell membrane</keyword>
<reference evidence="9" key="1">
    <citation type="submission" date="2021-06" db="EMBL/GenBank/DDBJ databases">
        <authorList>
            <person name="Lee C.-S."/>
            <person name="Jin L."/>
        </authorList>
    </citation>
    <scope>NUCLEOTIDE SEQUENCE</scope>
    <source>
        <strain evidence="9">Con5</strain>
        <plasmid evidence="9">p1</plasmid>
    </source>
</reference>
<dbReference type="Pfam" id="PF02687">
    <property type="entry name" value="FtsX"/>
    <property type="match status" value="1"/>
</dbReference>
<evidence type="ECO:0000256" key="2">
    <source>
        <dbReference type="ARBA" id="ARBA00022475"/>
    </source>
</evidence>
<geneLocation type="plasmid" evidence="9 10">
    <name>p1</name>
</geneLocation>
<evidence type="ECO:0000256" key="6">
    <source>
        <dbReference type="SAM" id="Phobius"/>
    </source>
</evidence>
<evidence type="ECO:0000313" key="9">
    <source>
        <dbReference type="EMBL" id="QWK92261.1"/>
    </source>
</evidence>
<name>A0A975PBU1_9RHOB</name>
<evidence type="ECO:0000256" key="4">
    <source>
        <dbReference type="ARBA" id="ARBA00022989"/>
    </source>
</evidence>
<keyword evidence="5 6" id="KW-0472">Membrane</keyword>
<dbReference type="InterPro" id="IPR003838">
    <property type="entry name" value="ABC3_permease_C"/>
</dbReference>
<dbReference type="Pfam" id="PF12704">
    <property type="entry name" value="MacB_PCD"/>
    <property type="match status" value="1"/>
</dbReference>
<evidence type="ECO:0000259" key="7">
    <source>
        <dbReference type="Pfam" id="PF02687"/>
    </source>
</evidence>
<evidence type="ECO:0000313" key="10">
    <source>
        <dbReference type="Proteomes" id="UP000679352"/>
    </source>
</evidence>
<feature type="transmembrane region" description="Helical" evidence="6">
    <location>
        <begin position="360"/>
        <end position="388"/>
    </location>
</feature>
<keyword evidence="10" id="KW-1185">Reference proteome</keyword>
<proteinExistence type="predicted"/>
<dbReference type="PANTHER" id="PTHR43738:SF2">
    <property type="entry name" value="ABC TRANSPORTER PERMEASE"/>
    <property type="match status" value="1"/>
</dbReference>
<dbReference type="InterPro" id="IPR051125">
    <property type="entry name" value="ABC-4/HrtB_transporter"/>
</dbReference>
<dbReference type="Proteomes" id="UP000679352">
    <property type="component" value="Plasmid p1"/>
</dbReference>
<dbReference type="AlphaFoldDB" id="A0A975PBU1"/>
<organism evidence="9 10">
    <name type="scientific">Gemmobacter fulvus</name>
    <dbReference type="NCBI Taxonomy" id="2840474"/>
    <lineage>
        <taxon>Bacteria</taxon>
        <taxon>Pseudomonadati</taxon>
        <taxon>Pseudomonadota</taxon>
        <taxon>Alphaproteobacteria</taxon>
        <taxon>Rhodobacterales</taxon>
        <taxon>Paracoccaceae</taxon>
        <taxon>Gemmobacter</taxon>
    </lineage>
</organism>
<keyword evidence="3 6" id="KW-0812">Transmembrane</keyword>
<dbReference type="EMBL" id="CP076362">
    <property type="protein sequence ID" value="QWK92261.1"/>
    <property type="molecule type" value="Genomic_DNA"/>
</dbReference>
<sequence>MRSNFRQITAMIGIGLGSLPRRVWISLSMILSITLVVAVLIGFLSMAKGFEQAMTGAGSPSVAVILGGGTNQESSSTIPAEALRALQATSADLGIRRDAEGRLLVSRELVTPVDLTRASDGGTEMLALRGMSAAGPGLRDGVSLVAGRLFQPGARELVVGARLAQDFRGLGVGETVRLGAADWTVVGQFSAGGTAFESEIWADLEAVQAAFGSQGKVQSLRVGLVSPQAIETLRAALPQFSTTPLVASSEADLFATQSERTSGLIRMFGWPLAVLMACGAIAGALNTMMTSVSDRTKEIATVRTLGFSRLAAFVGTCGEALVLTLIGAGLGILLSWLVFNGYQASTMGAENTRMAFQLQVTFGVMLTGGLLGLAVGVVGGVLAAFSAARIPLVHALRA</sequence>
<evidence type="ECO:0000256" key="3">
    <source>
        <dbReference type="ARBA" id="ARBA00022692"/>
    </source>
</evidence>
<accession>A0A975PBU1</accession>